<dbReference type="InterPro" id="IPR017451">
    <property type="entry name" value="F-box-assoc_interact_dom"/>
</dbReference>
<dbReference type="EMBL" id="JBJUIK010000013">
    <property type="protein sequence ID" value="KAL3506321.1"/>
    <property type="molecule type" value="Genomic_DNA"/>
</dbReference>
<dbReference type="InterPro" id="IPR013187">
    <property type="entry name" value="F-box-assoc_dom_typ3"/>
</dbReference>
<dbReference type="NCBIfam" id="TIGR01640">
    <property type="entry name" value="F_box_assoc_1"/>
    <property type="match status" value="1"/>
</dbReference>
<comment type="caution">
    <text evidence="2">The sequence shown here is derived from an EMBL/GenBank/DDBJ whole genome shotgun (WGS) entry which is preliminary data.</text>
</comment>
<feature type="domain" description="F-box" evidence="1">
    <location>
        <begin position="17"/>
        <end position="63"/>
    </location>
</feature>
<dbReference type="CDD" id="cd22157">
    <property type="entry name" value="F-box_AtFBW1-like"/>
    <property type="match status" value="1"/>
</dbReference>
<keyword evidence="3" id="KW-1185">Reference proteome</keyword>
<sequence length="381" mass="43127">MHPSNLSTPTSVQDLDPKPLQNLPHDLIGEILSRLPVKSLLRFRCVSKSWLSLISSRQFIQTHLIISSNEDAYTNHSLIFSSGYSSFNLKWSALQSALNASPLQTTDFNCPMKYSPKSVTAIMGSCNGLVCIGIDNRNLYLWNPSIRKFNKLPDSGFKYISFVLFGFGYDKLNDDYKVIGIGNTEVKLYSWKTNSWKIIEGYNYARPLPQQCAFVDGKLHFIVNTYLDIEDSYLPKIVSFDLANEAFGEVGIPNQDFSERSLGVLGGCLSHLNFILEYNGVDVWIMKEYGVRESWIKEDFVPFSYMPFGFLHCTPVFSSKNGKILLKLGRDLMLYNSKSRSVLKYSEIQTKGCDIKIDISWDCDSGGDIYVKVGRVSVTMK</sequence>
<dbReference type="InterPro" id="IPR050796">
    <property type="entry name" value="SCF_F-box_component"/>
</dbReference>
<dbReference type="AlphaFoldDB" id="A0ABD2YHY3"/>
<dbReference type="PANTHER" id="PTHR31672:SF13">
    <property type="entry name" value="F-BOX PROTEIN CPR30-LIKE"/>
    <property type="match status" value="1"/>
</dbReference>
<accession>A0ABD2YHY3</accession>
<reference evidence="2 3" key="1">
    <citation type="submission" date="2024-11" db="EMBL/GenBank/DDBJ databases">
        <title>A near-complete genome assembly of Cinchona calisaya.</title>
        <authorList>
            <person name="Lian D.C."/>
            <person name="Zhao X.W."/>
            <person name="Wei L."/>
        </authorList>
    </citation>
    <scope>NUCLEOTIDE SEQUENCE [LARGE SCALE GENOMIC DNA]</scope>
    <source>
        <tissue evidence="2">Nenye</tissue>
    </source>
</reference>
<evidence type="ECO:0000313" key="3">
    <source>
        <dbReference type="Proteomes" id="UP001630127"/>
    </source>
</evidence>
<dbReference type="SUPFAM" id="SSF81383">
    <property type="entry name" value="F-box domain"/>
    <property type="match status" value="1"/>
</dbReference>
<name>A0ABD2YHY3_9GENT</name>
<proteinExistence type="predicted"/>
<dbReference type="InterPro" id="IPR011043">
    <property type="entry name" value="Gal_Oxase/kelch_b-propeller"/>
</dbReference>
<gene>
    <name evidence="2" type="ORF">ACH5RR_031703</name>
</gene>
<dbReference type="SUPFAM" id="SSF50965">
    <property type="entry name" value="Galactose oxidase, central domain"/>
    <property type="match status" value="1"/>
</dbReference>
<dbReference type="Pfam" id="PF08268">
    <property type="entry name" value="FBA_3"/>
    <property type="match status" value="1"/>
</dbReference>
<protein>
    <recommendedName>
        <fullName evidence="1">F-box domain-containing protein</fullName>
    </recommendedName>
</protein>
<evidence type="ECO:0000259" key="1">
    <source>
        <dbReference type="PROSITE" id="PS50181"/>
    </source>
</evidence>
<dbReference type="InterPro" id="IPR001810">
    <property type="entry name" value="F-box_dom"/>
</dbReference>
<evidence type="ECO:0000313" key="2">
    <source>
        <dbReference type="EMBL" id="KAL3506321.1"/>
    </source>
</evidence>
<organism evidence="2 3">
    <name type="scientific">Cinchona calisaya</name>
    <dbReference type="NCBI Taxonomy" id="153742"/>
    <lineage>
        <taxon>Eukaryota</taxon>
        <taxon>Viridiplantae</taxon>
        <taxon>Streptophyta</taxon>
        <taxon>Embryophyta</taxon>
        <taxon>Tracheophyta</taxon>
        <taxon>Spermatophyta</taxon>
        <taxon>Magnoliopsida</taxon>
        <taxon>eudicotyledons</taxon>
        <taxon>Gunneridae</taxon>
        <taxon>Pentapetalae</taxon>
        <taxon>asterids</taxon>
        <taxon>lamiids</taxon>
        <taxon>Gentianales</taxon>
        <taxon>Rubiaceae</taxon>
        <taxon>Cinchonoideae</taxon>
        <taxon>Cinchoneae</taxon>
        <taxon>Cinchona</taxon>
    </lineage>
</organism>
<dbReference type="Proteomes" id="UP001630127">
    <property type="component" value="Unassembled WGS sequence"/>
</dbReference>
<dbReference type="PROSITE" id="PS50181">
    <property type="entry name" value="FBOX"/>
    <property type="match status" value="1"/>
</dbReference>
<dbReference type="Pfam" id="PF00646">
    <property type="entry name" value="F-box"/>
    <property type="match status" value="1"/>
</dbReference>
<dbReference type="SMART" id="SM00256">
    <property type="entry name" value="FBOX"/>
    <property type="match status" value="1"/>
</dbReference>
<dbReference type="InterPro" id="IPR036047">
    <property type="entry name" value="F-box-like_dom_sf"/>
</dbReference>
<dbReference type="Gene3D" id="1.20.1280.50">
    <property type="match status" value="1"/>
</dbReference>
<dbReference type="PANTHER" id="PTHR31672">
    <property type="entry name" value="BNACNNG10540D PROTEIN"/>
    <property type="match status" value="1"/>
</dbReference>